<name>A0AAV3QG97_LITER</name>
<feature type="compositionally biased region" description="Basic and acidic residues" evidence="1">
    <location>
        <begin position="144"/>
        <end position="158"/>
    </location>
</feature>
<feature type="region of interest" description="Disordered" evidence="1">
    <location>
        <begin position="1"/>
        <end position="37"/>
    </location>
</feature>
<evidence type="ECO:0000313" key="2">
    <source>
        <dbReference type="EMBL" id="GAA0163105.1"/>
    </source>
</evidence>
<dbReference type="AlphaFoldDB" id="A0AAV3QG97"/>
<evidence type="ECO:0000313" key="3">
    <source>
        <dbReference type="Proteomes" id="UP001454036"/>
    </source>
</evidence>
<keyword evidence="3" id="KW-1185">Reference proteome</keyword>
<sequence>MELSSVREDKEETYTHTPAVRTDNELLTGQNNRHEAPEPEAMAPTLVADAVSALQRQTDALSAKLVGHVRRGTSTNLADGIQPCSRAHQKMAITAFVEGLRLGKFKESLLKRKPLNLEEVNERAYNYIWIEEVEKRARKGRGNRPMEDTRRRSPEPMRRSAFAGSGHPT</sequence>
<dbReference type="Proteomes" id="UP001454036">
    <property type="component" value="Unassembled WGS sequence"/>
</dbReference>
<accession>A0AAV3QG97</accession>
<protein>
    <submittedName>
        <fullName evidence="2">Uncharacterized protein</fullName>
    </submittedName>
</protein>
<gene>
    <name evidence="2" type="ORF">LIER_19057</name>
</gene>
<proteinExistence type="predicted"/>
<feature type="compositionally biased region" description="Basic and acidic residues" evidence="1">
    <location>
        <begin position="1"/>
        <end position="14"/>
    </location>
</feature>
<reference evidence="2 3" key="1">
    <citation type="submission" date="2024-01" db="EMBL/GenBank/DDBJ databases">
        <title>The complete chloroplast genome sequence of Lithospermum erythrorhizon: insights into the phylogenetic relationship among Boraginaceae species and the maternal lineages of purple gromwells.</title>
        <authorList>
            <person name="Okada T."/>
            <person name="Watanabe K."/>
        </authorList>
    </citation>
    <scope>NUCLEOTIDE SEQUENCE [LARGE SCALE GENOMIC DNA]</scope>
</reference>
<dbReference type="EMBL" id="BAABME010004659">
    <property type="protein sequence ID" value="GAA0163105.1"/>
    <property type="molecule type" value="Genomic_DNA"/>
</dbReference>
<feature type="region of interest" description="Disordered" evidence="1">
    <location>
        <begin position="136"/>
        <end position="169"/>
    </location>
</feature>
<comment type="caution">
    <text evidence="2">The sequence shown here is derived from an EMBL/GenBank/DDBJ whole genome shotgun (WGS) entry which is preliminary data.</text>
</comment>
<organism evidence="2 3">
    <name type="scientific">Lithospermum erythrorhizon</name>
    <name type="common">Purple gromwell</name>
    <name type="synonym">Lithospermum officinale var. erythrorhizon</name>
    <dbReference type="NCBI Taxonomy" id="34254"/>
    <lineage>
        <taxon>Eukaryota</taxon>
        <taxon>Viridiplantae</taxon>
        <taxon>Streptophyta</taxon>
        <taxon>Embryophyta</taxon>
        <taxon>Tracheophyta</taxon>
        <taxon>Spermatophyta</taxon>
        <taxon>Magnoliopsida</taxon>
        <taxon>eudicotyledons</taxon>
        <taxon>Gunneridae</taxon>
        <taxon>Pentapetalae</taxon>
        <taxon>asterids</taxon>
        <taxon>lamiids</taxon>
        <taxon>Boraginales</taxon>
        <taxon>Boraginaceae</taxon>
        <taxon>Boraginoideae</taxon>
        <taxon>Lithospermeae</taxon>
        <taxon>Lithospermum</taxon>
    </lineage>
</organism>
<evidence type="ECO:0000256" key="1">
    <source>
        <dbReference type="SAM" id="MobiDB-lite"/>
    </source>
</evidence>